<dbReference type="OrthoDB" id="9785673at2"/>
<dbReference type="EMBL" id="SMKL01000090">
    <property type="protein sequence ID" value="TDC46744.1"/>
    <property type="molecule type" value="Genomic_DNA"/>
</dbReference>
<dbReference type="AlphaFoldDB" id="A0A4R4RC73"/>
<dbReference type="SUPFAM" id="SSF55315">
    <property type="entry name" value="L30e-like"/>
    <property type="match status" value="1"/>
</dbReference>
<dbReference type="InterPro" id="IPR054578">
    <property type="entry name" value="SpoU_sub_bind-like_N"/>
</dbReference>
<dbReference type="GO" id="GO:0008173">
    <property type="term" value="F:RNA methyltransferase activity"/>
    <property type="evidence" value="ECO:0007669"/>
    <property type="project" value="InterPro"/>
</dbReference>
<dbReference type="RefSeq" id="WP_131987983.1">
    <property type="nucleotide sequence ID" value="NZ_SMKL01000090.1"/>
</dbReference>
<dbReference type="GO" id="GO:0006396">
    <property type="term" value="P:RNA processing"/>
    <property type="evidence" value="ECO:0007669"/>
    <property type="project" value="InterPro"/>
</dbReference>
<evidence type="ECO:0000256" key="2">
    <source>
        <dbReference type="ARBA" id="ARBA00022679"/>
    </source>
</evidence>
<dbReference type="InterPro" id="IPR029028">
    <property type="entry name" value="Alpha/beta_knot_MTases"/>
</dbReference>
<accession>A0A4R4RC73</accession>
<dbReference type="SUPFAM" id="SSF75217">
    <property type="entry name" value="alpha/beta knot"/>
    <property type="match status" value="1"/>
</dbReference>
<dbReference type="Gene3D" id="3.40.1280.10">
    <property type="match status" value="1"/>
</dbReference>
<organism evidence="5 6">
    <name type="scientific">Jiangella ureilytica</name>
    <dbReference type="NCBI Taxonomy" id="2530374"/>
    <lineage>
        <taxon>Bacteria</taxon>
        <taxon>Bacillati</taxon>
        <taxon>Actinomycetota</taxon>
        <taxon>Actinomycetes</taxon>
        <taxon>Jiangellales</taxon>
        <taxon>Jiangellaceae</taxon>
        <taxon>Jiangella</taxon>
    </lineage>
</organism>
<dbReference type="Gene3D" id="3.30.1330.30">
    <property type="match status" value="1"/>
</dbReference>
<dbReference type="GO" id="GO:0003723">
    <property type="term" value="F:RNA binding"/>
    <property type="evidence" value="ECO:0007669"/>
    <property type="project" value="InterPro"/>
</dbReference>
<evidence type="ECO:0000256" key="1">
    <source>
        <dbReference type="ARBA" id="ARBA00022603"/>
    </source>
</evidence>
<evidence type="ECO:0000313" key="6">
    <source>
        <dbReference type="Proteomes" id="UP000295621"/>
    </source>
</evidence>
<protein>
    <submittedName>
        <fullName evidence="5">RNA methyltransferase</fullName>
    </submittedName>
</protein>
<feature type="domain" description="SpoU L30e-like N-terminal" evidence="4">
    <location>
        <begin position="8"/>
        <end position="97"/>
    </location>
</feature>
<dbReference type="GO" id="GO:0032259">
    <property type="term" value="P:methylation"/>
    <property type="evidence" value="ECO:0007669"/>
    <property type="project" value="UniProtKB-KW"/>
</dbReference>
<dbReference type="PANTHER" id="PTHR43191">
    <property type="entry name" value="RRNA METHYLTRANSFERASE 3"/>
    <property type="match status" value="1"/>
</dbReference>
<keyword evidence="2 5" id="KW-0808">Transferase</keyword>
<dbReference type="Pfam" id="PF22655">
    <property type="entry name" value="SpoU_sub_bind_like"/>
    <property type="match status" value="1"/>
</dbReference>
<name>A0A4R4RC73_9ACTN</name>
<keyword evidence="1 5" id="KW-0489">Methyltransferase</keyword>
<feature type="domain" description="tRNA/rRNA methyltransferase SpoU type" evidence="3">
    <location>
        <begin position="120"/>
        <end position="259"/>
    </location>
</feature>
<evidence type="ECO:0000259" key="4">
    <source>
        <dbReference type="Pfam" id="PF22655"/>
    </source>
</evidence>
<sequence length="275" mass="28411">MRSVERRNATFQQWQALLTNRAKRQASGELIVQGVRPISLAAAAGVPFVSLLFDGRARPSSWAADLMASGLAPVVRVAPDLLAELGERSDGAPELLAVVRHPGVDDVAVLPDVGDVRDVLVVAFDRPSSPGNIGSLVRSADALGAHAVVVTGHAADPWDPQSVRASTGSIFSLPVLRLSGPAPLLEWAAGRATVVGTDETGDVDLPAAPLTGPAVVVIGNETTGMSRAWRDGCDVTVRIPMTGGASSLNAAAAGAVVLYEALRQRSEASQRPVAS</sequence>
<evidence type="ECO:0000259" key="3">
    <source>
        <dbReference type="Pfam" id="PF00588"/>
    </source>
</evidence>
<gene>
    <name evidence="5" type="ORF">E1212_26200</name>
</gene>
<keyword evidence="6" id="KW-1185">Reference proteome</keyword>
<dbReference type="Proteomes" id="UP000295621">
    <property type="component" value="Unassembled WGS sequence"/>
</dbReference>
<dbReference type="InterPro" id="IPR001537">
    <property type="entry name" value="SpoU_MeTrfase"/>
</dbReference>
<dbReference type="InterPro" id="IPR029026">
    <property type="entry name" value="tRNA_m1G_MTases_N"/>
</dbReference>
<dbReference type="PANTHER" id="PTHR43191:SF2">
    <property type="entry name" value="RRNA METHYLTRANSFERASE 3, MITOCHONDRIAL"/>
    <property type="match status" value="1"/>
</dbReference>
<proteinExistence type="predicted"/>
<comment type="caution">
    <text evidence="5">The sequence shown here is derived from an EMBL/GenBank/DDBJ whole genome shotgun (WGS) entry which is preliminary data.</text>
</comment>
<dbReference type="Pfam" id="PF00588">
    <property type="entry name" value="SpoU_methylase"/>
    <property type="match status" value="1"/>
</dbReference>
<evidence type="ECO:0000313" key="5">
    <source>
        <dbReference type="EMBL" id="TDC46744.1"/>
    </source>
</evidence>
<dbReference type="InterPro" id="IPR051259">
    <property type="entry name" value="rRNA_Methyltransferase"/>
</dbReference>
<dbReference type="InterPro" id="IPR029064">
    <property type="entry name" value="Ribosomal_eL30-like_sf"/>
</dbReference>
<reference evidence="5 6" key="1">
    <citation type="submission" date="2019-02" db="EMBL/GenBank/DDBJ databases">
        <title>Draft genome sequences of novel Actinobacteria.</title>
        <authorList>
            <person name="Sahin N."/>
            <person name="Ay H."/>
            <person name="Saygin H."/>
        </authorList>
    </citation>
    <scope>NUCLEOTIDE SEQUENCE [LARGE SCALE GENOMIC DNA]</scope>
    <source>
        <strain evidence="5 6">KC603</strain>
    </source>
</reference>